<gene>
    <name evidence="1" type="ORF">Psest_0436</name>
</gene>
<evidence type="ECO:0000313" key="2">
    <source>
        <dbReference type="Proteomes" id="UP000010820"/>
    </source>
</evidence>
<dbReference type="EMBL" id="CP003071">
    <property type="protein sequence ID" value="AGA85043.1"/>
    <property type="molecule type" value="Genomic_DNA"/>
</dbReference>
<dbReference type="KEGG" id="psh:Psest_0436"/>
<protein>
    <submittedName>
        <fullName evidence="1">Uncharacterized protein</fullName>
    </submittedName>
</protein>
<evidence type="ECO:0000313" key="1">
    <source>
        <dbReference type="EMBL" id="AGA85043.1"/>
    </source>
</evidence>
<sequence>MSFQLSVWKRIDRNAVLSTSLYAIPISELKPLIIKDQTDLQQRLHCPALRIVDVRWSHKLGLLNPSMIIFYGYDLLKLYGCRNH</sequence>
<dbReference type="HOGENOM" id="CLU_2524926_0_0_6"/>
<organism evidence="1 2">
    <name type="scientific">Stutzerimonas stutzeri RCH2</name>
    <dbReference type="NCBI Taxonomy" id="644801"/>
    <lineage>
        <taxon>Bacteria</taxon>
        <taxon>Pseudomonadati</taxon>
        <taxon>Pseudomonadota</taxon>
        <taxon>Gammaproteobacteria</taxon>
        <taxon>Pseudomonadales</taxon>
        <taxon>Pseudomonadaceae</taxon>
        <taxon>Stutzerimonas</taxon>
    </lineage>
</organism>
<reference evidence="1 2" key="1">
    <citation type="submission" date="2011-10" db="EMBL/GenBank/DDBJ databases">
        <title>Complete sequence of chromosome of Pseudomonas stutzeri RCH2.</title>
        <authorList>
            <consortium name="US DOE Joint Genome Institute"/>
            <person name="Lucas S."/>
            <person name="Han J."/>
            <person name="Lapidus A."/>
            <person name="Cheng J.-F."/>
            <person name="Goodwin L."/>
            <person name="Pitluck S."/>
            <person name="Peters L."/>
            <person name="Ovchinnikova G."/>
            <person name="Zeytun A."/>
            <person name="Lu M."/>
            <person name="Detter J.C."/>
            <person name="Han C."/>
            <person name="Tapia R."/>
            <person name="Land M."/>
            <person name="Hauser L."/>
            <person name="Kyrpides N."/>
            <person name="Ivanova N."/>
            <person name="Pagani I."/>
            <person name="Chakraborty R."/>
            <person name="Arkin A."/>
            <person name="Dehal P."/>
            <person name="Wall J."/>
            <person name="Hazen T."/>
            <person name="Woyke T."/>
        </authorList>
    </citation>
    <scope>NUCLEOTIDE SEQUENCE [LARGE SCALE GENOMIC DNA]</scope>
    <source>
        <strain evidence="1 2">RCH2</strain>
    </source>
</reference>
<dbReference type="Proteomes" id="UP000010820">
    <property type="component" value="Chromosome"/>
</dbReference>
<dbReference type="AlphaFoldDB" id="L0GE95"/>
<proteinExistence type="predicted"/>
<accession>L0GE95</accession>
<name>L0GE95_STUST</name>
<dbReference type="STRING" id="644801.Psest_0436"/>